<dbReference type="InterPro" id="IPR029033">
    <property type="entry name" value="His_PPase_superfam"/>
</dbReference>
<proteinExistence type="predicted"/>
<dbReference type="EMBL" id="LQOJ01000042">
    <property type="protein sequence ID" value="ORV02024.1"/>
    <property type="molecule type" value="Genomic_DNA"/>
</dbReference>
<protein>
    <submittedName>
        <fullName evidence="1">Uncharacterized protein</fullName>
    </submittedName>
</protein>
<dbReference type="GO" id="GO:0005737">
    <property type="term" value="C:cytoplasm"/>
    <property type="evidence" value="ECO:0007669"/>
    <property type="project" value="TreeGrafter"/>
</dbReference>
<keyword evidence="2" id="KW-1185">Reference proteome</keyword>
<comment type="caution">
    <text evidence="1">The sequence shown here is derived from an EMBL/GenBank/DDBJ whole genome shotgun (WGS) entry which is preliminary data.</text>
</comment>
<sequence length="426" mass="45397">MATALTAFCLLVITAIPSLALTVTFVRHGESVANAADHIDTSIPGPELTELGEDQAAGVPAKLQGYGYDLTKYDGIYASTMIRTQQTAKPLSKWYEENNETPRPVTILGGEYTNPGRAGERIGVQEIGAGIFEGAPENSGLGRLGYIAVPLGWTLGARFLRIPGGENGNEFNERMTNALDQVDEESDNAVVFSHGATIMMWTLMNVNNPDLMLLLNNRLDNTDVVVVEKDAAGEWELKRWGDKEVGPANYPTKMFVNTRDLAVAPQTALYNMRQPVLALDAGAIVSTAGEGVRDVGEAGVKFVKDSVTDTVDAVRGLLPGGQSTALADSTADRPAATRTAKGLVDELKSSASDLGATLTTRTAGADDTDAPRPRLRVVADNARSDVRDAVKQTGERVKQTVDKATADVKKVVKQARDTVRKAADAA</sequence>
<dbReference type="CDD" id="cd07067">
    <property type="entry name" value="HP_PGM_like"/>
    <property type="match status" value="1"/>
</dbReference>
<name>A0A1X1RA15_MYCFA</name>
<dbReference type="AlphaFoldDB" id="A0A1X1RA15"/>
<dbReference type="InterPro" id="IPR013078">
    <property type="entry name" value="His_Pase_superF_clade-1"/>
</dbReference>
<organism evidence="1 2">
    <name type="scientific">Mycolicibacterium fallax</name>
    <name type="common">Mycobacterium fallax</name>
    <dbReference type="NCBI Taxonomy" id="1793"/>
    <lineage>
        <taxon>Bacteria</taxon>
        <taxon>Bacillati</taxon>
        <taxon>Actinomycetota</taxon>
        <taxon>Actinomycetes</taxon>
        <taxon>Mycobacteriales</taxon>
        <taxon>Mycobacteriaceae</taxon>
        <taxon>Mycolicibacterium</taxon>
    </lineage>
</organism>
<dbReference type="Proteomes" id="UP000193484">
    <property type="component" value="Unassembled WGS sequence"/>
</dbReference>
<dbReference type="GO" id="GO:0016791">
    <property type="term" value="F:phosphatase activity"/>
    <property type="evidence" value="ECO:0007669"/>
    <property type="project" value="TreeGrafter"/>
</dbReference>
<dbReference type="PANTHER" id="PTHR48100">
    <property type="entry name" value="BROAD-SPECIFICITY PHOSPHATASE YOR283W-RELATED"/>
    <property type="match status" value="1"/>
</dbReference>
<dbReference type="InterPro" id="IPR050275">
    <property type="entry name" value="PGM_Phosphatase"/>
</dbReference>
<dbReference type="PANTHER" id="PTHR48100:SF58">
    <property type="entry name" value="PE-PGRS FAMILY PROTEIN PE_PGRS11"/>
    <property type="match status" value="1"/>
</dbReference>
<dbReference type="RefSeq" id="WP_163742539.1">
    <property type="nucleotide sequence ID" value="NZ_AP022603.1"/>
</dbReference>
<evidence type="ECO:0000313" key="2">
    <source>
        <dbReference type="Proteomes" id="UP000193484"/>
    </source>
</evidence>
<evidence type="ECO:0000313" key="1">
    <source>
        <dbReference type="EMBL" id="ORV02024.1"/>
    </source>
</evidence>
<dbReference type="Gene3D" id="3.40.50.1240">
    <property type="entry name" value="Phosphoglycerate mutase-like"/>
    <property type="match status" value="1"/>
</dbReference>
<reference evidence="1 2" key="1">
    <citation type="submission" date="2016-01" db="EMBL/GenBank/DDBJ databases">
        <title>The new phylogeny of the genus Mycobacterium.</title>
        <authorList>
            <person name="Tarcisio F."/>
            <person name="Conor M."/>
            <person name="Antonella G."/>
            <person name="Elisabetta G."/>
            <person name="Giulia F.S."/>
            <person name="Sara T."/>
            <person name="Anna F."/>
            <person name="Clotilde B."/>
            <person name="Roberto B."/>
            <person name="Veronica D.S."/>
            <person name="Fabio R."/>
            <person name="Monica P."/>
            <person name="Olivier J."/>
            <person name="Enrico T."/>
            <person name="Nicola S."/>
        </authorList>
    </citation>
    <scope>NUCLEOTIDE SEQUENCE [LARGE SCALE GENOMIC DNA]</scope>
    <source>
        <strain evidence="1 2">DSM 44179</strain>
    </source>
</reference>
<gene>
    <name evidence="1" type="ORF">AWC04_12370</name>
</gene>
<dbReference type="STRING" id="1793.AWC04_12370"/>
<dbReference type="SMART" id="SM00855">
    <property type="entry name" value="PGAM"/>
    <property type="match status" value="1"/>
</dbReference>
<accession>A0A1X1RA15</accession>
<dbReference type="SUPFAM" id="SSF53254">
    <property type="entry name" value="Phosphoglycerate mutase-like"/>
    <property type="match status" value="1"/>
</dbReference>
<dbReference type="Pfam" id="PF00300">
    <property type="entry name" value="His_Phos_1"/>
    <property type="match status" value="2"/>
</dbReference>